<evidence type="ECO:0008006" key="3">
    <source>
        <dbReference type="Google" id="ProtNLM"/>
    </source>
</evidence>
<dbReference type="AlphaFoldDB" id="A0A081ABD2"/>
<name>A0A081ABD2_PHYNI</name>
<dbReference type="Proteomes" id="UP000028582">
    <property type="component" value="Unassembled WGS sequence"/>
</dbReference>
<reference evidence="1 2" key="1">
    <citation type="submission" date="2013-11" db="EMBL/GenBank/DDBJ databases">
        <title>The Genome Sequence of Phytophthora parasitica P1976.</title>
        <authorList>
            <consortium name="The Broad Institute Genomics Platform"/>
            <person name="Russ C."/>
            <person name="Tyler B."/>
            <person name="Panabieres F."/>
            <person name="Shan W."/>
            <person name="Tripathy S."/>
            <person name="Grunwald N."/>
            <person name="Machado M."/>
            <person name="Johnson C.S."/>
            <person name="Walker B."/>
            <person name="Young S."/>
            <person name="Zeng Q."/>
            <person name="Gargeya S."/>
            <person name="Fitzgerald M."/>
            <person name="Haas B."/>
            <person name="Abouelleil A."/>
            <person name="Allen A.W."/>
            <person name="Alvarado L."/>
            <person name="Arachchi H.M."/>
            <person name="Berlin A.M."/>
            <person name="Chapman S.B."/>
            <person name="Gainer-Dewar J."/>
            <person name="Goldberg J."/>
            <person name="Griggs A."/>
            <person name="Gujja S."/>
            <person name="Hansen M."/>
            <person name="Howarth C."/>
            <person name="Imamovic A."/>
            <person name="Ireland A."/>
            <person name="Larimer J."/>
            <person name="McCowan C."/>
            <person name="Murphy C."/>
            <person name="Pearson M."/>
            <person name="Poon T.W."/>
            <person name="Priest M."/>
            <person name="Roberts A."/>
            <person name="Saif S."/>
            <person name="Shea T."/>
            <person name="Sisk P."/>
            <person name="Sykes S."/>
            <person name="Wortman J."/>
            <person name="Nusbaum C."/>
            <person name="Birren B."/>
        </authorList>
    </citation>
    <scope>NUCLEOTIDE SEQUENCE [LARGE SCALE GENOMIC DNA]</scope>
    <source>
        <strain evidence="1 2">P1976</strain>
    </source>
</reference>
<organism evidence="1 2">
    <name type="scientific">Phytophthora nicotianae P1976</name>
    <dbReference type="NCBI Taxonomy" id="1317066"/>
    <lineage>
        <taxon>Eukaryota</taxon>
        <taxon>Sar</taxon>
        <taxon>Stramenopiles</taxon>
        <taxon>Oomycota</taxon>
        <taxon>Peronosporomycetes</taxon>
        <taxon>Peronosporales</taxon>
        <taxon>Peronosporaceae</taxon>
        <taxon>Phytophthora</taxon>
    </lineage>
</organism>
<evidence type="ECO:0000313" key="2">
    <source>
        <dbReference type="Proteomes" id="UP000028582"/>
    </source>
</evidence>
<sequence>MPDPDVVSEAIDTNQVGFLSTLAHHSQLSLPNFIHLLRNQSASDARPNKELFELPVPPDSERAHVLRQWNSIGDNDTRLINVYSYPRGCSVNDFTNDGNFSSISYNPPGDIARRIHKLRTEHPNAEVLLMLGDVSSAFRQVPIHEDAVHIFAFIFDGYVVINLSSGAVHLRSTPWPGR</sequence>
<protein>
    <recommendedName>
        <fullName evidence="3">Reverse transcriptase domain-containing protein</fullName>
    </recommendedName>
</protein>
<dbReference type="EMBL" id="ANJA01001585">
    <property type="protein sequence ID" value="ETO76193.1"/>
    <property type="molecule type" value="Genomic_DNA"/>
</dbReference>
<evidence type="ECO:0000313" key="1">
    <source>
        <dbReference type="EMBL" id="ETO76193.1"/>
    </source>
</evidence>
<comment type="caution">
    <text evidence="1">The sequence shown here is derived from an EMBL/GenBank/DDBJ whole genome shotgun (WGS) entry which is preliminary data.</text>
</comment>
<gene>
    <name evidence="1" type="ORF">F444_08378</name>
</gene>
<accession>A0A081ABD2</accession>
<proteinExistence type="predicted"/>